<sequence>MGQQVSTVGGAIATAATSVAGGVTLGQVDDLNNAVKDCASYTAKHAQETVVHHVGETAAMAVGTPATDAAAGLTCGQFEEIDKAVVGCASATAKSAGNADTAIVESVDEVSDAIPVLAHSKYIICYGIGQNEREGGL</sequence>
<reference evidence="1" key="1">
    <citation type="submission" date="2021-08" db="EMBL/GenBank/DDBJ databases">
        <title>WGS assembly of Ceratopteris richardii.</title>
        <authorList>
            <person name="Marchant D.B."/>
            <person name="Chen G."/>
            <person name="Jenkins J."/>
            <person name="Shu S."/>
            <person name="Leebens-Mack J."/>
            <person name="Grimwood J."/>
            <person name="Schmutz J."/>
            <person name="Soltis P."/>
            <person name="Soltis D."/>
            <person name="Chen Z.-H."/>
        </authorList>
    </citation>
    <scope>NUCLEOTIDE SEQUENCE</scope>
    <source>
        <strain evidence="1">Whitten #5841</strain>
        <tissue evidence="1">Leaf</tissue>
    </source>
</reference>
<dbReference type="AlphaFoldDB" id="A0A8T2RTW1"/>
<dbReference type="OrthoDB" id="6162903at2759"/>
<accession>A0A8T2RTW1</accession>
<proteinExistence type="predicted"/>
<evidence type="ECO:0000313" key="2">
    <source>
        <dbReference type="Proteomes" id="UP000825935"/>
    </source>
</evidence>
<name>A0A8T2RTW1_CERRI</name>
<organism evidence="1 2">
    <name type="scientific">Ceratopteris richardii</name>
    <name type="common">Triangle waterfern</name>
    <dbReference type="NCBI Taxonomy" id="49495"/>
    <lineage>
        <taxon>Eukaryota</taxon>
        <taxon>Viridiplantae</taxon>
        <taxon>Streptophyta</taxon>
        <taxon>Embryophyta</taxon>
        <taxon>Tracheophyta</taxon>
        <taxon>Polypodiopsida</taxon>
        <taxon>Polypodiidae</taxon>
        <taxon>Polypodiales</taxon>
        <taxon>Pteridineae</taxon>
        <taxon>Pteridaceae</taxon>
        <taxon>Parkerioideae</taxon>
        <taxon>Ceratopteris</taxon>
    </lineage>
</organism>
<protein>
    <submittedName>
        <fullName evidence="1">Uncharacterized protein</fullName>
    </submittedName>
</protein>
<evidence type="ECO:0000313" key="1">
    <source>
        <dbReference type="EMBL" id="KAH7298938.1"/>
    </source>
</evidence>
<comment type="caution">
    <text evidence="1">The sequence shown here is derived from an EMBL/GenBank/DDBJ whole genome shotgun (WGS) entry which is preliminary data.</text>
</comment>
<dbReference type="EMBL" id="CM035430">
    <property type="protein sequence ID" value="KAH7298938.1"/>
    <property type="molecule type" value="Genomic_DNA"/>
</dbReference>
<dbReference type="Proteomes" id="UP000825935">
    <property type="component" value="Chromosome 25"/>
</dbReference>
<keyword evidence="2" id="KW-1185">Reference proteome</keyword>
<gene>
    <name evidence="1" type="ORF">KP509_25G065500</name>
</gene>